<evidence type="ECO:0000313" key="7">
    <source>
        <dbReference type="EMBL" id="PSB19273.1"/>
    </source>
</evidence>
<proteinExistence type="predicted"/>
<organism evidence="7 8">
    <name type="scientific">Phormidesmis priestleyi ULC007</name>
    <dbReference type="NCBI Taxonomy" id="1920490"/>
    <lineage>
        <taxon>Bacteria</taxon>
        <taxon>Bacillati</taxon>
        <taxon>Cyanobacteriota</taxon>
        <taxon>Cyanophyceae</taxon>
        <taxon>Leptolyngbyales</taxon>
        <taxon>Leptolyngbyaceae</taxon>
        <taxon>Phormidesmis</taxon>
    </lineage>
</organism>
<comment type="caution">
    <text evidence="7">The sequence shown here is derived from an EMBL/GenBank/DDBJ whole genome shotgun (WGS) entry which is preliminary data.</text>
</comment>
<evidence type="ECO:0000256" key="2">
    <source>
        <dbReference type="ARBA" id="ARBA00022692"/>
    </source>
</evidence>
<dbReference type="EMBL" id="PVWG01000011">
    <property type="protein sequence ID" value="PSB19273.1"/>
    <property type="molecule type" value="Genomic_DNA"/>
</dbReference>
<keyword evidence="2 5" id="KW-0812">Transmembrane</keyword>
<dbReference type="STRING" id="1920490.GCA_001895925_04485"/>
<dbReference type="NCBIfam" id="TIGR00947">
    <property type="entry name" value="2A73"/>
    <property type="match status" value="1"/>
</dbReference>
<name>A0A2T1DFN3_9CYAN</name>
<evidence type="ECO:0000259" key="6">
    <source>
        <dbReference type="Pfam" id="PF04932"/>
    </source>
</evidence>
<keyword evidence="3 5" id="KW-1133">Transmembrane helix</keyword>
<dbReference type="InterPro" id="IPR006007">
    <property type="entry name" value="Inorganic_carbon_transpt"/>
</dbReference>
<gene>
    <name evidence="7" type="primary">ictB</name>
    <name evidence="7" type="ORF">C7B65_11910</name>
</gene>
<feature type="transmembrane region" description="Helical" evidence="5">
    <location>
        <begin position="445"/>
        <end position="461"/>
    </location>
</feature>
<feature type="transmembrane region" description="Helical" evidence="5">
    <location>
        <begin position="415"/>
        <end position="433"/>
    </location>
</feature>
<feature type="transmembrane region" description="Helical" evidence="5">
    <location>
        <begin position="286"/>
        <end position="305"/>
    </location>
</feature>
<dbReference type="Proteomes" id="UP000238634">
    <property type="component" value="Unassembled WGS sequence"/>
</dbReference>
<keyword evidence="8" id="KW-1185">Reference proteome</keyword>
<feature type="transmembrane region" description="Helical" evidence="5">
    <location>
        <begin position="256"/>
        <end position="274"/>
    </location>
</feature>
<feature type="transmembrane region" description="Helical" evidence="5">
    <location>
        <begin position="209"/>
        <end position="227"/>
    </location>
</feature>
<feature type="transmembrane region" description="Helical" evidence="5">
    <location>
        <begin position="65"/>
        <end position="82"/>
    </location>
</feature>
<evidence type="ECO:0000256" key="3">
    <source>
        <dbReference type="ARBA" id="ARBA00022989"/>
    </source>
</evidence>
<feature type="transmembrane region" description="Helical" evidence="5">
    <location>
        <begin position="42"/>
        <end position="59"/>
    </location>
</feature>
<feature type="transmembrane region" description="Helical" evidence="5">
    <location>
        <begin position="126"/>
        <end position="148"/>
    </location>
</feature>
<feature type="transmembrane region" description="Helical" evidence="5">
    <location>
        <begin position="155"/>
        <end position="173"/>
    </location>
</feature>
<dbReference type="InterPro" id="IPR007016">
    <property type="entry name" value="O-antigen_ligase-rel_domated"/>
</dbReference>
<evidence type="ECO:0000256" key="5">
    <source>
        <dbReference type="SAM" id="Phobius"/>
    </source>
</evidence>
<accession>A0A2T1DFN3</accession>
<protein>
    <submittedName>
        <fullName evidence="7">Putative bicarbonate transporter, IctB family</fullName>
    </submittedName>
</protein>
<feature type="transmembrane region" description="Helical" evidence="5">
    <location>
        <begin position="368"/>
        <end position="394"/>
    </location>
</feature>
<sequence length="471" mass="52515">MNPWQQITLSALPLYRWRGSSYLHRLVGPLQAWRKRSVFMQWADPIGAALLGTVFGLTPFVSSDLAGVLLFACGCYWALLTVSDDRGFDSEQKAVLGSGFTPIHLMVSLYWGVATIAAAMSPVKKLAFTGWSKLTLYVLLFALAARVLRSSRLRSWLISLYLHVALLMSVYGIHQQFFGAEALATWVDPESPNAEVVRVYSFLGNPNLLAGYLLPAIALSVAAIFAWRSWVPKLLAITMTIVNFMCLYYTGSRGGWIGLVVLMLTLLILLLYWWSAALPRFWRIWALPIALGTIAGLFILAVVLIPQLRYRVSSIFAGRGDSSNNFRLNVWTSVVQMIQDYPVLGIGPGDPPFKKIYPLYQRARFSALSAYSILLEVAVETGIIGLFAFLWLLLVTFSQGFVQLKRLRQLGDRDGFWLIGIIGALAAMLGHGLVDTVLYRPAVNTLWWLTIGLIASFYTYQPRLDSPLVES</sequence>
<dbReference type="AlphaFoldDB" id="A0A2T1DFN3"/>
<reference evidence="7 8" key="1">
    <citation type="submission" date="2018-02" db="EMBL/GenBank/DDBJ databases">
        <authorList>
            <person name="Cohen D.B."/>
            <person name="Kent A.D."/>
        </authorList>
    </citation>
    <scope>NUCLEOTIDE SEQUENCE [LARGE SCALE GENOMIC DNA]</scope>
    <source>
        <strain evidence="7 8">ULC007</strain>
    </source>
</reference>
<evidence type="ECO:0000313" key="8">
    <source>
        <dbReference type="Proteomes" id="UP000238634"/>
    </source>
</evidence>
<feature type="domain" description="O-antigen ligase-related" evidence="6">
    <location>
        <begin position="241"/>
        <end position="390"/>
    </location>
</feature>
<feature type="transmembrane region" description="Helical" evidence="5">
    <location>
        <begin position="94"/>
        <end position="120"/>
    </location>
</feature>
<dbReference type="PANTHER" id="PTHR37422">
    <property type="entry name" value="TEICHURONIC ACID BIOSYNTHESIS PROTEIN TUAE"/>
    <property type="match status" value="1"/>
</dbReference>
<dbReference type="GO" id="GO:0016020">
    <property type="term" value="C:membrane"/>
    <property type="evidence" value="ECO:0007669"/>
    <property type="project" value="UniProtKB-SubCell"/>
</dbReference>
<evidence type="ECO:0000256" key="4">
    <source>
        <dbReference type="ARBA" id="ARBA00023136"/>
    </source>
</evidence>
<dbReference type="OrthoDB" id="9806320at2"/>
<evidence type="ECO:0000256" key="1">
    <source>
        <dbReference type="ARBA" id="ARBA00004141"/>
    </source>
</evidence>
<reference evidence="7 8" key="2">
    <citation type="submission" date="2018-03" db="EMBL/GenBank/DDBJ databases">
        <title>The ancient ancestry and fast evolution of plastids.</title>
        <authorList>
            <person name="Moore K.R."/>
            <person name="Magnabosco C."/>
            <person name="Momper L."/>
            <person name="Gold D.A."/>
            <person name="Bosak T."/>
            <person name="Fournier G.P."/>
        </authorList>
    </citation>
    <scope>NUCLEOTIDE SEQUENCE [LARGE SCALE GENOMIC DNA]</scope>
    <source>
        <strain evidence="7 8">ULC007</strain>
    </source>
</reference>
<dbReference type="PANTHER" id="PTHR37422:SF22">
    <property type="entry name" value="SLR1515 PROTEIN"/>
    <property type="match status" value="1"/>
</dbReference>
<dbReference type="Pfam" id="PF04932">
    <property type="entry name" value="Wzy_C"/>
    <property type="match status" value="1"/>
</dbReference>
<comment type="subcellular location">
    <subcellularLocation>
        <location evidence="1">Membrane</location>
        <topology evidence="1">Multi-pass membrane protein</topology>
    </subcellularLocation>
</comment>
<keyword evidence="4 5" id="KW-0472">Membrane</keyword>
<dbReference type="RefSeq" id="WP_073071334.1">
    <property type="nucleotide sequence ID" value="NZ_MPPI01000011.1"/>
</dbReference>
<dbReference type="InterPro" id="IPR051533">
    <property type="entry name" value="WaaL-like"/>
</dbReference>